<evidence type="ECO:0000313" key="1">
    <source>
        <dbReference type="EMBL" id="HAC9921078.1"/>
    </source>
</evidence>
<reference evidence="1" key="2">
    <citation type="submission" date="2019-08" db="EMBL/GenBank/DDBJ databases">
        <authorList>
            <consortium name="NCBI Pathogen Detection Project"/>
        </authorList>
    </citation>
    <scope>NUCLEOTIDE SEQUENCE</scope>
    <source>
        <strain evidence="1">A39129</strain>
    </source>
</reference>
<sequence>MFYYLTPINPETRYRYDALGRRVSKATYGRHTGHT</sequence>
<comment type="caution">
    <text evidence="1">The sequence shown here is derived from an EMBL/GenBank/DDBJ whole genome shotgun (WGS) entry which is preliminary data.</text>
</comment>
<proteinExistence type="predicted"/>
<reference evidence="1" key="1">
    <citation type="journal article" date="2018" name="Genome Biol.">
        <title>SKESA: strategic k-mer extension for scrupulous assemblies.</title>
        <authorList>
            <person name="Souvorov A."/>
            <person name="Agarwala R."/>
            <person name="Lipman D.J."/>
        </authorList>
    </citation>
    <scope>NUCLEOTIDE SEQUENCE</scope>
    <source>
        <strain evidence="1">A39129</strain>
    </source>
</reference>
<evidence type="ECO:0008006" key="2">
    <source>
        <dbReference type="Google" id="ProtNLM"/>
    </source>
</evidence>
<dbReference type="NCBIfam" id="TIGR01643">
    <property type="entry name" value="YD_repeat_2x"/>
    <property type="match status" value="1"/>
</dbReference>
<dbReference type="Pfam" id="PF05593">
    <property type="entry name" value="RHS_repeat"/>
    <property type="match status" value="1"/>
</dbReference>
<dbReference type="InterPro" id="IPR006530">
    <property type="entry name" value="YD"/>
</dbReference>
<protein>
    <recommendedName>
        <fullName evidence="2">RHS repeat protein</fullName>
    </recommendedName>
</protein>
<feature type="non-terminal residue" evidence="1">
    <location>
        <position position="35"/>
    </location>
</feature>
<dbReference type="EMBL" id="DAANHQ010000392">
    <property type="protein sequence ID" value="HAC9921078.1"/>
    <property type="molecule type" value="Genomic_DNA"/>
</dbReference>
<accession>A0A707JM27</accession>
<gene>
    <name evidence="1" type="ORF">G0L15_24515</name>
</gene>
<dbReference type="AlphaFoldDB" id="A0A707JM27"/>
<organism evidence="1">
    <name type="scientific">Salmonella typhimurium</name>
    <dbReference type="NCBI Taxonomy" id="90371"/>
    <lineage>
        <taxon>Bacteria</taxon>
        <taxon>Pseudomonadati</taxon>
        <taxon>Pseudomonadota</taxon>
        <taxon>Gammaproteobacteria</taxon>
        <taxon>Enterobacterales</taxon>
        <taxon>Enterobacteriaceae</taxon>
        <taxon>Salmonella</taxon>
    </lineage>
</organism>
<dbReference type="InterPro" id="IPR031325">
    <property type="entry name" value="RHS_repeat"/>
</dbReference>
<name>A0A707JM27_SALTM</name>